<evidence type="ECO:0000313" key="4">
    <source>
        <dbReference type="EMBL" id="OXU20184.1"/>
    </source>
</evidence>
<name>A0A232EPA5_9HYME</name>
<sequence length="131" mass="15343">MVRRKSSRPKSNASNASSRRNFAMDKHAKKRRVNGMLKEIARLQRSTKLLIPRAPFARLVRQIMLDLFPRLESQRIQHSALEALQEAAEMYLVQFFEDALLICLHTKRVTLMVQDMILCRRLRGRGDIINR</sequence>
<dbReference type="SUPFAM" id="SSF47113">
    <property type="entry name" value="Histone-fold"/>
    <property type="match status" value="1"/>
</dbReference>
<dbReference type="InterPro" id="IPR009072">
    <property type="entry name" value="Histone-fold"/>
</dbReference>
<dbReference type="AlphaFoldDB" id="A0A232EPA5"/>
<reference evidence="4 5" key="1">
    <citation type="journal article" date="2017" name="Curr. Biol.">
        <title>The Evolution of Venom by Co-option of Single-Copy Genes.</title>
        <authorList>
            <person name="Martinson E.O."/>
            <person name="Mrinalini"/>
            <person name="Kelkar Y.D."/>
            <person name="Chang C.H."/>
            <person name="Werren J.H."/>
        </authorList>
    </citation>
    <scope>NUCLEOTIDE SEQUENCE [LARGE SCALE GENOMIC DNA]</scope>
    <source>
        <strain evidence="4 5">Alberta</strain>
        <tissue evidence="4">Whole body</tissue>
    </source>
</reference>
<dbReference type="Gene3D" id="1.10.20.10">
    <property type="entry name" value="Histone, subunit A"/>
    <property type="match status" value="1"/>
</dbReference>
<dbReference type="SMART" id="SM00428">
    <property type="entry name" value="H3"/>
    <property type="match status" value="1"/>
</dbReference>
<evidence type="ECO:0000256" key="1">
    <source>
        <dbReference type="ARBA" id="ARBA00010343"/>
    </source>
</evidence>
<dbReference type="OrthoDB" id="420022at2759"/>
<comment type="caution">
    <text evidence="4">The sequence shown here is derived from an EMBL/GenBank/DDBJ whole genome shotgun (WGS) entry which is preliminary data.</text>
</comment>
<dbReference type="EMBL" id="NNAY01002981">
    <property type="protein sequence ID" value="OXU20184.1"/>
    <property type="molecule type" value="Genomic_DNA"/>
</dbReference>
<dbReference type="InterPro" id="IPR000164">
    <property type="entry name" value="Histone_H3/CENP-A"/>
</dbReference>
<dbReference type="InterPro" id="IPR007125">
    <property type="entry name" value="H2A/H2B/H3"/>
</dbReference>
<dbReference type="Pfam" id="PF00125">
    <property type="entry name" value="Histone"/>
    <property type="match status" value="1"/>
</dbReference>
<feature type="region of interest" description="Disordered" evidence="2">
    <location>
        <begin position="1"/>
        <end position="30"/>
    </location>
</feature>
<evidence type="ECO:0000256" key="2">
    <source>
        <dbReference type="SAM" id="MobiDB-lite"/>
    </source>
</evidence>
<accession>A0A232EPA5</accession>
<dbReference type="GO" id="GO:0030527">
    <property type="term" value="F:structural constituent of chromatin"/>
    <property type="evidence" value="ECO:0007669"/>
    <property type="project" value="InterPro"/>
</dbReference>
<dbReference type="STRING" id="543379.A0A232EPA5"/>
<dbReference type="Proteomes" id="UP000215335">
    <property type="component" value="Unassembled WGS sequence"/>
</dbReference>
<keyword evidence="5" id="KW-1185">Reference proteome</keyword>
<proteinExistence type="inferred from homology"/>
<evidence type="ECO:0000313" key="5">
    <source>
        <dbReference type="Proteomes" id="UP000215335"/>
    </source>
</evidence>
<dbReference type="CDD" id="cd22911">
    <property type="entry name" value="HFD_H3"/>
    <property type="match status" value="1"/>
</dbReference>
<organism evidence="4 5">
    <name type="scientific">Trichomalopsis sarcophagae</name>
    <dbReference type="NCBI Taxonomy" id="543379"/>
    <lineage>
        <taxon>Eukaryota</taxon>
        <taxon>Metazoa</taxon>
        <taxon>Ecdysozoa</taxon>
        <taxon>Arthropoda</taxon>
        <taxon>Hexapoda</taxon>
        <taxon>Insecta</taxon>
        <taxon>Pterygota</taxon>
        <taxon>Neoptera</taxon>
        <taxon>Endopterygota</taxon>
        <taxon>Hymenoptera</taxon>
        <taxon>Apocrita</taxon>
        <taxon>Proctotrupomorpha</taxon>
        <taxon>Chalcidoidea</taxon>
        <taxon>Pteromalidae</taxon>
        <taxon>Pteromalinae</taxon>
        <taxon>Trichomalopsis</taxon>
    </lineage>
</organism>
<gene>
    <name evidence="4" type="ORF">TSAR_003593</name>
</gene>
<dbReference type="PRINTS" id="PR00622">
    <property type="entry name" value="HISTONEH3"/>
</dbReference>
<dbReference type="PANTHER" id="PTHR45810">
    <property type="entry name" value="HISTONE H3.2"/>
    <property type="match status" value="1"/>
</dbReference>
<dbReference type="GO" id="GO:0000786">
    <property type="term" value="C:nucleosome"/>
    <property type="evidence" value="ECO:0007669"/>
    <property type="project" value="InterPro"/>
</dbReference>
<comment type="similarity">
    <text evidence="1">Belongs to the histone H3 family.</text>
</comment>
<feature type="domain" description="Core Histone H2A/H2B/H3" evidence="3">
    <location>
        <begin position="36"/>
        <end position="122"/>
    </location>
</feature>
<evidence type="ECO:0000259" key="3">
    <source>
        <dbReference type="Pfam" id="PF00125"/>
    </source>
</evidence>
<dbReference type="SMR" id="A0A232EPA5"/>
<dbReference type="GO" id="GO:0046982">
    <property type="term" value="F:protein heterodimerization activity"/>
    <property type="evidence" value="ECO:0007669"/>
    <property type="project" value="InterPro"/>
</dbReference>
<feature type="compositionally biased region" description="Low complexity" evidence="2">
    <location>
        <begin position="9"/>
        <end position="21"/>
    </location>
</feature>
<dbReference type="GO" id="GO:0003677">
    <property type="term" value="F:DNA binding"/>
    <property type="evidence" value="ECO:0007669"/>
    <property type="project" value="InterPro"/>
</dbReference>
<protein>
    <recommendedName>
        <fullName evidence="3">Core Histone H2A/H2B/H3 domain-containing protein</fullName>
    </recommendedName>
</protein>